<dbReference type="OrthoDB" id="9811471at2"/>
<dbReference type="Proteomes" id="UP000317835">
    <property type="component" value="Chromosome"/>
</dbReference>
<sequence>MIDLTQTNAREVARRVNAGELSAVEVARSALERIERHNESLRAFITVTADRAIRDAEAVDAAAARGESLPLAGVPLAVKDGFWTEGVRTTNGSKALLDFVPGEDAESVARLKKAGCVLVGKASMHEYAYGFTNENPTFGNAQNPWRIGHIPGGSTGGGAIALATGMALAAVGGDTGGSVRQPSALCGVVGLKVTYGRVSRHGGIPLSWSMDTVGPMARTVGDAALLLSVMAGPDPKDRATAHSPPLPETLVPDGSDLSGLRVGVPGGHFFDSSEPEVAESVRDAIEVLRGLGASVVEVDFPAVDLARAAHRAIIFAEAASAHEPAARDLGNGMTDDIRALILSGLFLNGDQYLDGQRARRVVMAQYRDLWRSFDVLATPTSPLLATPIGLRELAVGDRSIPLVYLYLDHTMPFNLSGQPALSVPCGFSTTGLPIGLQLVGRPWEEAALLRVGASYESATHWTERVPPGI</sequence>
<organism evidence="3 4">
    <name type="scientific">Tautonia plasticadhaerens</name>
    <dbReference type="NCBI Taxonomy" id="2527974"/>
    <lineage>
        <taxon>Bacteria</taxon>
        <taxon>Pseudomonadati</taxon>
        <taxon>Planctomycetota</taxon>
        <taxon>Planctomycetia</taxon>
        <taxon>Isosphaerales</taxon>
        <taxon>Isosphaeraceae</taxon>
        <taxon>Tautonia</taxon>
    </lineage>
</organism>
<feature type="domain" description="Amidase" evidence="2">
    <location>
        <begin position="25"/>
        <end position="449"/>
    </location>
</feature>
<dbReference type="AlphaFoldDB" id="A0A518HD27"/>
<gene>
    <name evidence="3" type="primary">gatA_4</name>
    <name evidence="3" type="ORF">ElP_66890</name>
</gene>
<evidence type="ECO:0000313" key="4">
    <source>
        <dbReference type="Proteomes" id="UP000317835"/>
    </source>
</evidence>
<keyword evidence="3" id="KW-0436">Ligase</keyword>
<dbReference type="RefSeq" id="WP_145277469.1">
    <property type="nucleotide sequence ID" value="NZ_CP036426.1"/>
</dbReference>
<accession>A0A518HD27</accession>
<protein>
    <submittedName>
        <fullName evidence="3">Glutamyl-tRNA(Gln) amidotransferase subunit A</fullName>
        <ecNumber evidence="3">6.3.5.-</ecNumber>
    </submittedName>
</protein>
<dbReference type="Pfam" id="PF01425">
    <property type="entry name" value="Amidase"/>
    <property type="match status" value="1"/>
</dbReference>
<evidence type="ECO:0000313" key="3">
    <source>
        <dbReference type="EMBL" id="QDV38733.1"/>
    </source>
</evidence>
<dbReference type="InterPro" id="IPR000120">
    <property type="entry name" value="Amidase"/>
</dbReference>
<evidence type="ECO:0000259" key="2">
    <source>
        <dbReference type="Pfam" id="PF01425"/>
    </source>
</evidence>
<dbReference type="SUPFAM" id="SSF75304">
    <property type="entry name" value="Amidase signature (AS) enzymes"/>
    <property type="match status" value="1"/>
</dbReference>
<dbReference type="PANTHER" id="PTHR11895:SF176">
    <property type="entry name" value="AMIDASE AMID-RELATED"/>
    <property type="match status" value="1"/>
</dbReference>
<evidence type="ECO:0000256" key="1">
    <source>
        <dbReference type="SAM" id="MobiDB-lite"/>
    </source>
</evidence>
<dbReference type="InterPro" id="IPR036928">
    <property type="entry name" value="AS_sf"/>
</dbReference>
<dbReference type="Gene3D" id="3.90.1300.10">
    <property type="entry name" value="Amidase signature (AS) domain"/>
    <property type="match status" value="1"/>
</dbReference>
<reference evidence="3 4" key="1">
    <citation type="submission" date="2019-02" db="EMBL/GenBank/DDBJ databases">
        <title>Deep-cultivation of Planctomycetes and their phenomic and genomic characterization uncovers novel biology.</title>
        <authorList>
            <person name="Wiegand S."/>
            <person name="Jogler M."/>
            <person name="Boedeker C."/>
            <person name="Pinto D."/>
            <person name="Vollmers J."/>
            <person name="Rivas-Marin E."/>
            <person name="Kohn T."/>
            <person name="Peeters S.H."/>
            <person name="Heuer A."/>
            <person name="Rast P."/>
            <person name="Oberbeckmann S."/>
            <person name="Bunk B."/>
            <person name="Jeske O."/>
            <person name="Meyerdierks A."/>
            <person name="Storesund J.E."/>
            <person name="Kallscheuer N."/>
            <person name="Luecker S."/>
            <person name="Lage O.M."/>
            <person name="Pohl T."/>
            <person name="Merkel B.J."/>
            <person name="Hornburger P."/>
            <person name="Mueller R.-W."/>
            <person name="Bruemmer F."/>
            <person name="Labrenz M."/>
            <person name="Spormann A.M."/>
            <person name="Op den Camp H."/>
            <person name="Overmann J."/>
            <person name="Amann R."/>
            <person name="Jetten M.S.M."/>
            <person name="Mascher T."/>
            <person name="Medema M.H."/>
            <person name="Devos D.P."/>
            <person name="Kaster A.-K."/>
            <person name="Ovreas L."/>
            <person name="Rohde M."/>
            <person name="Galperin M.Y."/>
            <person name="Jogler C."/>
        </authorList>
    </citation>
    <scope>NUCLEOTIDE SEQUENCE [LARGE SCALE GENOMIC DNA]</scope>
    <source>
        <strain evidence="3 4">ElP</strain>
    </source>
</reference>
<keyword evidence="3" id="KW-0808">Transferase</keyword>
<dbReference type="EC" id="6.3.5.-" evidence="3"/>
<dbReference type="GO" id="GO:0016874">
    <property type="term" value="F:ligase activity"/>
    <property type="evidence" value="ECO:0007669"/>
    <property type="project" value="UniProtKB-KW"/>
</dbReference>
<dbReference type="InterPro" id="IPR023631">
    <property type="entry name" value="Amidase_dom"/>
</dbReference>
<dbReference type="PANTHER" id="PTHR11895">
    <property type="entry name" value="TRANSAMIDASE"/>
    <property type="match status" value="1"/>
</dbReference>
<dbReference type="GO" id="GO:0016740">
    <property type="term" value="F:transferase activity"/>
    <property type="evidence" value="ECO:0007669"/>
    <property type="project" value="UniProtKB-KW"/>
</dbReference>
<proteinExistence type="predicted"/>
<feature type="region of interest" description="Disordered" evidence="1">
    <location>
        <begin position="235"/>
        <end position="254"/>
    </location>
</feature>
<keyword evidence="4" id="KW-1185">Reference proteome</keyword>
<dbReference type="KEGG" id="tpla:ElP_66890"/>
<name>A0A518HD27_9BACT</name>
<dbReference type="EMBL" id="CP036426">
    <property type="protein sequence ID" value="QDV38733.1"/>
    <property type="molecule type" value="Genomic_DNA"/>
</dbReference>